<organism evidence="2 3">
    <name type="scientific">Ahniella affigens</name>
    <dbReference type="NCBI Taxonomy" id="2021234"/>
    <lineage>
        <taxon>Bacteria</taxon>
        <taxon>Pseudomonadati</taxon>
        <taxon>Pseudomonadota</taxon>
        <taxon>Gammaproteobacteria</taxon>
        <taxon>Lysobacterales</taxon>
        <taxon>Rhodanobacteraceae</taxon>
        <taxon>Ahniella</taxon>
    </lineage>
</organism>
<dbReference type="Gene3D" id="3.30.1330.40">
    <property type="entry name" value="RutC-like"/>
    <property type="match status" value="1"/>
</dbReference>
<dbReference type="Proteomes" id="UP000241074">
    <property type="component" value="Chromosome"/>
</dbReference>
<accession>A0A2P1PY60</accession>
<gene>
    <name evidence="2" type="ORF">C7S18_22540</name>
</gene>
<dbReference type="Pfam" id="PF21168">
    <property type="entry name" value="FkbO_Hyg5-like_N"/>
    <property type="match status" value="1"/>
</dbReference>
<name>A0A2P1PY60_9GAMM</name>
<evidence type="ECO:0000313" key="3">
    <source>
        <dbReference type="Proteomes" id="UP000241074"/>
    </source>
</evidence>
<reference evidence="2 3" key="2">
    <citation type="submission" date="2018-03" db="EMBL/GenBank/DDBJ databases">
        <authorList>
            <person name="Keele B.F."/>
        </authorList>
    </citation>
    <scope>NUCLEOTIDE SEQUENCE [LARGE SCALE GENOMIC DNA]</scope>
    <source>
        <strain evidence="2 3">D13</strain>
    </source>
</reference>
<dbReference type="KEGG" id="xba:C7S18_22540"/>
<dbReference type="EMBL" id="CP027860">
    <property type="protein sequence ID" value="AVP99781.1"/>
    <property type="molecule type" value="Genomic_DNA"/>
</dbReference>
<sequence length="331" mass="36761">MSEAAERLFPAPSLLVRYGDPADVPAHSLLAAVRYHESSPATGALTIDSGFSIWARSPELAQKPGLCELWVTDCPVAHHQDGALRFADDGRFLFGVIEIDEGEAGSIERAAEIAYQRIIDFMAKRPGSQILRYWNYFSRINEGQGDAERYRHFCTGRASGLGDFRVEQLPAATAIGRQDDTPCLQVYWLAASAAGRHIENPRQVSAYRYPRCYGPTSPSFSRAHLLSQGPLLISGTASVVGHESHHVGDLDAQFHETLSNLNSLIQNARRFHDRLPVRFGAQSVLKVYLRHREHLDRVTRLMSALPNTPWIIVGGDICRADLLIEIDGLHQ</sequence>
<dbReference type="InterPro" id="IPR049368">
    <property type="entry name" value="FkbO_Hyg5-like_N"/>
</dbReference>
<reference evidence="2 3" key="1">
    <citation type="submission" date="2018-03" db="EMBL/GenBank/DDBJ databases">
        <title>Ahniella affigens gen. nov., sp. nov., a gammaproteobacterium isolated from sandy soil near a stream.</title>
        <authorList>
            <person name="Ko Y."/>
            <person name="Kim J.-H."/>
        </authorList>
    </citation>
    <scope>NUCLEOTIDE SEQUENCE [LARGE SCALE GENOMIC DNA]</scope>
    <source>
        <strain evidence="2 3">D13</strain>
    </source>
</reference>
<dbReference type="AlphaFoldDB" id="A0A2P1PY60"/>
<dbReference type="InterPro" id="IPR035959">
    <property type="entry name" value="RutC-like_sf"/>
</dbReference>
<keyword evidence="3" id="KW-1185">Reference proteome</keyword>
<evidence type="ECO:0000259" key="1">
    <source>
        <dbReference type="Pfam" id="PF21168"/>
    </source>
</evidence>
<feature type="domain" description="Chorismatase FkbO/Hyg5-like N-terminal" evidence="1">
    <location>
        <begin position="68"/>
        <end position="190"/>
    </location>
</feature>
<proteinExistence type="predicted"/>
<evidence type="ECO:0000313" key="2">
    <source>
        <dbReference type="EMBL" id="AVP99781.1"/>
    </source>
</evidence>
<dbReference type="OrthoDB" id="1114505at2"/>
<dbReference type="RefSeq" id="WP_106893700.1">
    <property type="nucleotide sequence ID" value="NZ_CP027860.1"/>
</dbReference>
<protein>
    <submittedName>
        <fullName evidence="2">Pteridine-dependent deoxygenase</fullName>
    </submittedName>
</protein>